<reference evidence="1 2" key="1">
    <citation type="journal article" date="2016" name="Mol. Biol. Evol.">
        <title>Comparative Genomics of Early-Diverging Mushroom-Forming Fungi Provides Insights into the Origins of Lignocellulose Decay Capabilities.</title>
        <authorList>
            <person name="Nagy L.G."/>
            <person name="Riley R."/>
            <person name="Tritt A."/>
            <person name="Adam C."/>
            <person name="Daum C."/>
            <person name="Floudas D."/>
            <person name="Sun H."/>
            <person name="Yadav J.S."/>
            <person name="Pangilinan J."/>
            <person name="Larsson K.H."/>
            <person name="Matsuura K."/>
            <person name="Barry K."/>
            <person name="Labutti K."/>
            <person name="Kuo R."/>
            <person name="Ohm R.A."/>
            <person name="Bhattacharya S.S."/>
            <person name="Shirouzu T."/>
            <person name="Yoshinaga Y."/>
            <person name="Martin F.M."/>
            <person name="Grigoriev I.V."/>
            <person name="Hibbett D.S."/>
        </authorList>
    </citation>
    <scope>NUCLEOTIDE SEQUENCE [LARGE SCALE GENOMIC DNA]</scope>
    <source>
        <strain evidence="1 2">93-53</strain>
    </source>
</reference>
<dbReference type="GeneID" id="63824373"/>
<evidence type="ECO:0000313" key="1">
    <source>
        <dbReference type="EMBL" id="KZT01484.1"/>
    </source>
</evidence>
<keyword evidence="2" id="KW-1185">Reference proteome</keyword>
<dbReference type="Proteomes" id="UP000076871">
    <property type="component" value="Unassembled WGS sequence"/>
</dbReference>
<evidence type="ECO:0000313" key="2">
    <source>
        <dbReference type="Proteomes" id="UP000076871"/>
    </source>
</evidence>
<organism evidence="1 2">
    <name type="scientific">Laetiporus sulphureus 93-53</name>
    <dbReference type="NCBI Taxonomy" id="1314785"/>
    <lineage>
        <taxon>Eukaryota</taxon>
        <taxon>Fungi</taxon>
        <taxon>Dikarya</taxon>
        <taxon>Basidiomycota</taxon>
        <taxon>Agaricomycotina</taxon>
        <taxon>Agaricomycetes</taxon>
        <taxon>Polyporales</taxon>
        <taxon>Laetiporus</taxon>
    </lineage>
</organism>
<dbReference type="OrthoDB" id="2959034at2759"/>
<dbReference type="RefSeq" id="XP_040759224.1">
    <property type="nucleotide sequence ID" value="XM_040907344.1"/>
</dbReference>
<dbReference type="AlphaFoldDB" id="A0A165BQS6"/>
<dbReference type="EMBL" id="KV427664">
    <property type="protein sequence ID" value="KZT01484.1"/>
    <property type="molecule type" value="Genomic_DNA"/>
</dbReference>
<sequence>MTIGELHTFLYWVVWKHHSSSASDGVIDTFLMLAVYLEDQAALDIWQSPDKSLLDLLSIDSVHVKESESSQDGFNFTVRFSKPGSQAHLNVMRCITLELHKDVFGSCSLSRCALTLSRNMNKMTIDNWKDGWWIVKVSLLGTSPYVPFELQLVFLHGPSESSLPVTLSPLRGLWLGL</sequence>
<dbReference type="InParanoid" id="A0A165BQS6"/>
<name>A0A165BQS6_9APHY</name>
<accession>A0A165BQS6</accession>
<proteinExistence type="predicted"/>
<gene>
    <name evidence="1" type="ORF">LAESUDRAFT_717488</name>
</gene>
<protein>
    <submittedName>
        <fullName evidence="1">Uncharacterized protein</fullName>
    </submittedName>
</protein>